<dbReference type="Proteomes" id="UP001597151">
    <property type="component" value="Unassembled WGS sequence"/>
</dbReference>
<feature type="domain" description="GST N-terminal" evidence="2">
    <location>
        <begin position="10"/>
        <end position="93"/>
    </location>
</feature>
<dbReference type="SUPFAM" id="SSF52833">
    <property type="entry name" value="Thioredoxin-like"/>
    <property type="match status" value="1"/>
</dbReference>
<name>A0ABW3TI97_9RHOB</name>
<dbReference type="Gene3D" id="3.40.30.10">
    <property type="entry name" value="Glutaredoxin"/>
    <property type="match status" value="1"/>
</dbReference>
<dbReference type="PANTHER" id="PTHR12289">
    <property type="entry name" value="METAXIN RELATED"/>
    <property type="match status" value="1"/>
</dbReference>
<evidence type="ECO:0000259" key="1">
    <source>
        <dbReference type="Pfam" id="PF00043"/>
    </source>
</evidence>
<dbReference type="InterPro" id="IPR036249">
    <property type="entry name" value="Thioredoxin-like_sf"/>
</dbReference>
<dbReference type="InterPro" id="IPR050931">
    <property type="entry name" value="Mito_Protein_Transport_Metaxin"/>
</dbReference>
<evidence type="ECO:0000313" key="4">
    <source>
        <dbReference type="Proteomes" id="UP001597151"/>
    </source>
</evidence>
<evidence type="ECO:0000313" key="3">
    <source>
        <dbReference type="EMBL" id="MFD1196708.1"/>
    </source>
</evidence>
<accession>A0ABW3TI97</accession>
<dbReference type="InterPro" id="IPR004046">
    <property type="entry name" value="GST_C"/>
</dbReference>
<dbReference type="Pfam" id="PF13417">
    <property type="entry name" value="GST_N_3"/>
    <property type="match status" value="1"/>
</dbReference>
<dbReference type="InterPro" id="IPR004045">
    <property type="entry name" value="Glutathione_S-Trfase_N"/>
</dbReference>
<dbReference type="CDD" id="cd00299">
    <property type="entry name" value="GST_C_family"/>
    <property type="match status" value="1"/>
</dbReference>
<comment type="caution">
    <text evidence="3">The sequence shown here is derived from an EMBL/GenBank/DDBJ whole genome shotgun (WGS) entry which is preliminary data.</text>
</comment>
<dbReference type="EMBL" id="JBHTKR010000013">
    <property type="protein sequence ID" value="MFD1196708.1"/>
    <property type="molecule type" value="Genomic_DNA"/>
</dbReference>
<dbReference type="PANTHER" id="PTHR12289:SF67">
    <property type="match status" value="1"/>
</dbReference>
<sequence length="358" mass="41072">MAQQETISLQGIHGSPYTRKMLAVLRFRRLPYRFIINWPQNPDAPGNGVDRKHLPKPKVPLLPTVYMPDDTGKLEAVTDTTPIIRRLESRISERRVIPESPVLAFLNYVLEDYADEWLTRCMFHYRWHFDGDIKKAGRILPLYTQVEKSPEMLAAQAEEFTRRQVDRLHVVGSNETTAPVIEASYVRFLQLLESHLQRHPFLFGNRPASADFAMMGQLTCLTHFDPTPMRLCENIAPRVYAWVERLEDLSGHEVTDQDWLNSHDHLPDTLIALLSEVARTHMPQLLANGRAVIEKQTTFTTEIDGSTWVQPSFPYQLKCLRWTREEFQSLSLADQTSARAILKATGLSPLVDAEICQV</sequence>
<protein>
    <submittedName>
        <fullName evidence="3">Glutathione S-transferase family protein</fullName>
    </submittedName>
</protein>
<keyword evidence="4" id="KW-1185">Reference proteome</keyword>
<dbReference type="Pfam" id="PF00043">
    <property type="entry name" value="GST_C"/>
    <property type="match status" value="1"/>
</dbReference>
<organism evidence="3 4">
    <name type="scientific">Seohaeicola saemankumensis</name>
    <dbReference type="NCBI Taxonomy" id="481181"/>
    <lineage>
        <taxon>Bacteria</taxon>
        <taxon>Pseudomonadati</taxon>
        <taxon>Pseudomonadota</taxon>
        <taxon>Alphaproteobacteria</taxon>
        <taxon>Rhodobacterales</taxon>
        <taxon>Roseobacteraceae</taxon>
        <taxon>Seohaeicola</taxon>
    </lineage>
</organism>
<dbReference type="InterPro" id="IPR036282">
    <property type="entry name" value="Glutathione-S-Trfase_C_sf"/>
</dbReference>
<dbReference type="Gene3D" id="1.20.1050.10">
    <property type="match status" value="2"/>
</dbReference>
<dbReference type="SUPFAM" id="SSF47616">
    <property type="entry name" value="GST C-terminal domain-like"/>
    <property type="match status" value="1"/>
</dbReference>
<proteinExistence type="predicted"/>
<reference evidence="4" key="1">
    <citation type="journal article" date="2019" name="Int. J. Syst. Evol. Microbiol.">
        <title>The Global Catalogue of Microorganisms (GCM) 10K type strain sequencing project: providing services to taxonomists for standard genome sequencing and annotation.</title>
        <authorList>
            <consortium name="The Broad Institute Genomics Platform"/>
            <consortium name="The Broad Institute Genome Sequencing Center for Infectious Disease"/>
            <person name="Wu L."/>
            <person name="Ma J."/>
        </authorList>
    </citation>
    <scope>NUCLEOTIDE SEQUENCE [LARGE SCALE GENOMIC DNA]</scope>
    <source>
        <strain evidence="4">CCUG 55328</strain>
    </source>
</reference>
<dbReference type="RefSeq" id="WP_380795195.1">
    <property type="nucleotide sequence ID" value="NZ_JBHTKR010000013.1"/>
</dbReference>
<gene>
    <name evidence="3" type="ORF">ACFQ3C_18755</name>
</gene>
<feature type="domain" description="Glutathione S-transferase C-terminal" evidence="1">
    <location>
        <begin position="187"/>
        <end position="247"/>
    </location>
</feature>
<evidence type="ECO:0000259" key="2">
    <source>
        <dbReference type="Pfam" id="PF13417"/>
    </source>
</evidence>